<accession>A0A8T7LSC9</accession>
<keyword evidence="5" id="KW-1185">Reference proteome</keyword>
<feature type="domain" description="Thioredoxin" evidence="1">
    <location>
        <begin position="9"/>
        <end position="191"/>
    </location>
</feature>
<evidence type="ECO:0000313" key="3">
    <source>
        <dbReference type="EMBL" id="WJW66799.1"/>
    </source>
</evidence>
<dbReference type="SUPFAM" id="SSF52833">
    <property type="entry name" value="Thioredoxin-like"/>
    <property type="match status" value="1"/>
</dbReference>
<evidence type="ECO:0000313" key="2">
    <source>
        <dbReference type="EMBL" id="NWJ44918.1"/>
    </source>
</evidence>
<dbReference type="InterPro" id="IPR000866">
    <property type="entry name" value="AhpC/TSA"/>
</dbReference>
<evidence type="ECO:0000259" key="1">
    <source>
        <dbReference type="PROSITE" id="PS51352"/>
    </source>
</evidence>
<dbReference type="InterPro" id="IPR036249">
    <property type="entry name" value="Thioredoxin-like_sf"/>
</dbReference>
<reference evidence="2 4" key="1">
    <citation type="submission" date="2020-06" db="EMBL/GenBank/DDBJ databases">
        <title>Anoxygenic phototrophic Chloroflexota member uses a Type I reaction center.</title>
        <authorList>
            <person name="Tsuji J.M."/>
            <person name="Shaw N.A."/>
            <person name="Nagashima S."/>
            <person name="Venkiteswaran J."/>
            <person name="Schiff S.L."/>
            <person name="Hanada S."/>
            <person name="Tank M."/>
            <person name="Neufeld J.D."/>
        </authorList>
    </citation>
    <scope>NUCLEOTIDE SEQUENCE [LARGE SCALE GENOMIC DNA]</scope>
    <source>
        <strain evidence="2">L227-S17</strain>
    </source>
</reference>
<dbReference type="EMBL" id="JACATZ010000001">
    <property type="protein sequence ID" value="NWJ44918.1"/>
    <property type="molecule type" value="Genomic_DNA"/>
</dbReference>
<name>A0A8T7LSC9_9CHLR</name>
<dbReference type="PANTHER" id="PTHR28630:SF3">
    <property type="entry name" value="PEROXIREDOXIN-LIKE 2C"/>
    <property type="match status" value="1"/>
</dbReference>
<sequence length="193" mass="21016">MATQSKNEAQVGDKAPNARVIDKDGNVFKLSDLWKDKPLVLVFTRHKGCPFCRQYLGEFQKNYARFSEKGANVAAIMMGNQSAVKEFLTDRKFSFKVYGSGGSALHRAYGLKRFTETGDLFNPVKSAGEIFKSLSAASKYGLGIPEGDVAQLGGTFVIDTDGTILFAHQSELASDNAPLSVVLNALEDPKIQN</sequence>
<dbReference type="PANTHER" id="PTHR28630">
    <property type="match status" value="1"/>
</dbReference>
<dbReference type="InterPro" id="IPR032801">
    <property type="entry name" value="PXL2A/B/C"/>
</dbReference>
<evidence type="ECO:0000313" key="4">
    <source>
        <dbReference type="Proteomes" id="UP000521676"/>
    </source>
</evidence>
<protein>
    <submittedName>
        <fullName evidence="2">AhpC/TSA family protein</fullName>
    </submittedName>
</protein>
<dbReference type="Gene3D" id="3.40.30.10">
    <property type="entry name" value="Glutaredoxin"/>
    <property type="match status" value="1"/>
</dbReference>
<dbReference type="Pfam" id="PF00578">
    <property type="entry name" value="AhpC-TSA"/>
    <property type="match status" value="1"/>
</dbReference>
<reference evidence="3" key="2">
    <citation type="journal article" date="2024" name="Nature">
        <title>Anoxygenic phototroph of the Chloroflexota uses a type I reaction centre.</title>
        <authorList>
            <person name="Tsuji J.M."/>
            <person name="Shaw N.A."/>
            <person name="Nagashima S."/>
            <person name="Venkiteswaran J.J."/>
            <person name="Schiff S.L."/>
            <person name="Watanabe T."/>
            <person name="Fukui M."/>
            <person name="Hanada S."/>
            <person name="Tank M."/>
            <person name="Neufeld J.D."/>
        </authorList>
    </citation>
    <scope>NUCLEOTIDE SEQUENCE</scope>
    <source>
        <strain evidence="3">L227-S17</strain>
    </source>
</reference>
<evidence type="ECO:0000313" key="5">
    <source>
        <dbReference type="Proteomes" id="UP001431572"/>
    </source>
</evidence>
<gene>
    <name evidence="2" type="ORF">HXX08_03480</name>
    <name evidence="3" type="ORF">OZ401_000044</name>
</gene>
<dbReference type="InterPro" id="IPR013766">
    <property type="entry name" value="Thioredoxin_domain"/>
</dbReference>
<dbReference type="CDD" id="cd02970">
    <property type="entry name" value="PRX_like2"/>
    <property type="match status" value="1"/>
</dbReference>
<proteinExistence type="predicted"/>
<dbReference type="RefSeq" id="WP_341468693.1">
    <property type="nucleotide sequence ID" value="NZ_CP128399.1"/>
</dbReference>
<dbReference type="GO" id="GO:0016491">
    <property type="term" value="F:oxidoreductase activity"/>
    <property type="evidence" value="ECO:0007669"/>
    <property type="project" value="InterPro"/>
</dbReference>
<organism evidence="2 4">
    <name type="scientific">Candidatus Chlorohelix allophototropha</name>
    <dbReference type="NCBI Taxonomy" id="3003348"/>
    <lineage>
        <taxon>Bacteria</taxon>
        <taxon>Bacillati</taxon>
        <taxon>Chloroflexota</taxon>
        <taxon>Chloroflexia</taxon>
        <taxon>Candidatus Chloroheliales</taxon>
        <taxon>Candidatus Chloroheliaceae</taxon>
        <taxon>Candidatus Chlorohelix</taxon>
    </lineage>
</organism>
<dbReference type="AlphaFoldDB" id="A0A8T7LSC9"/>
<dbReference type="Proteomes" id="UP001431572">
    <property type="component" value="Chromosome 1"/>
</dbReference>
<dbReference type="Proteomes" id="UP000521676">
    <property type="component" value="Unassembled WGS sequence"/>
</dbReference>
<dbReference type="EMBL" id="CP128399">
    <property type="protein sequence ID" value="WJW66799.1"/>
    <property type="molecule type" value="Genomic_DNA"/>
</dbReference>
<dbReference type="PROSITE" id="PS51352">
    <property type="entry name" value="THIOREDOXIN_2"/>
    <property type="match status" value="1"/>
</dbReference>
<dbReference type="GO" id="GO:0016209">
    <property type="term" value="F:antioxidant activity"/>
    <property type="evidence" value="ECO:0007669"/>
    <property type="project" value="InterPro"/>
</dbReference>